<dbReference type="EMBL" id="CAXKWB010035275">
    <property type="protein sequence ID" value="CAL4146212.1"/>
    <property type="molecule type" value="Genomic_DNA"/>
</dbReference>
<comment type="caution">
    <text evidence="2">The sequence shown here is derived from an EMBL/GenBank/DDBJ whole genome shotgun (WGS) entry which is preliminary data.</text>
</comment>
<evidence type="ECO:0000256" key="1">
    <source>
        <dbReference type="SAM" id="Phobius"/>
    </source>
</evidence>
<gene>
    <name evidence="2" type="ORF">MNOR_LOCUS29836</name>
</gene>
<sequence length="103" mass="11610">LASARRVSPLFTRSQCRSRPNRLSHPTISLLYNSPRTDYWTYNNYIKNISRSISLPPGIRSTHMPAAMDRRVAACLAVVLMFMCVVPSVESAALPRVRNAHPK</sequence>
<dbReference type="AlphaFoldDB" id="A0AAV2RXQ4"/>
<organism evidence="2 3">
    <name type="scientific">Meganyctiphanes norvegica</name>
    <name type="common">Northern krill</name>
    <name type="synonym">Thysanopoda norvegica</name>
    <dbReference type="NCBI Taxonomy" id="48144"/>
    <lineage>
        <taxon>Eukaryota</taxon>
        <taxon>Metazoa</taxon>
        <taxon>Ecdysozoa</taxon>
        <taxon>Arthropoda</taxon>
        <taxon>Crustacea</taxon>
        <taxon>Multicrustacea</taxon>
        <taxon>Malacostraca</taxon>
        <taxon>Eumalacostraca</taxon>
        <taxon>Eucarida</taxon>
        <taxon>Euphausiacea</taxon>
        <taxon>Euphausiidae</taxon>
        <taxon>Meganyctiphanes</taxon>
    </lineage>
</organism>
<accession>A0AAV2RXQ4</accession>
<name>A0AAV2RXQ4_MEGNR</name>
<protein>
    <submittedName>
        <fullName evidence="2">Uncharacterized protein</fullName>
    </submittedName>
</protein>
<proteinExistence type="predicted"/>
<keyword evidence="1" id="KW-1133">Transmembrane helix</keyword>
<evidence type="ECO:0000313" key="2">
    <source>
        <dbReference type="EMBL" id="CAL4146212.1"/>
    </source>
</evidence>
<reference evidence="2 3" key="1">
    <citation type="submission" date="2024-05" db="EMBL/GenBank/DDBJ databases">
        <authorList>
            <person name="Wallberg A."/>
        </authorList>
    </citation>
    <scope>NUCLEOTIDE SEQUENCE [LARGE SCALE GENOMIC DNA]</scope>
</reference>
<keyword evidence="3" id="KW-1185">Reference proteome</keyword>
<dbReference type="Proteomes" id="UP001497623">
    <property type="component" value="Unassembled WGS sequence"/>
</dbReference>
<feature type="transmembrane region" description="Helical" evidence="1">
    <location>
        <begin position="72"/>
        <end position="89"/>
    </location>
</feature>
<feature type="non-terminal residue" evidence="2">
    <location>
        <position position="1"/>
    </location>
</feature>
<keyword evidence="1" id="KW-0812">Transmembrane</keyword>
<feature type="non-terminal residue" evidence="2">
    <location>
        <position position="103"/>
    </location>
</feature>
<evidence type="ECO:0000313" key="3">
    <source>
        <dbReference type="Proteomes" id="UP001497623"/>
    </source>
</evidence>
<keyword evidence="1" id="KW-0472">Membrane</keyword>